<feature type="transmembrane region" description="Helical" evidence="16">
    <location>
        <begin position="861"/>
        <end position="879"/>
    </location>
</feature>
<name>A0ABQ7SBU7_9ACAR</name>
<dbReference type="EC" id="4.6.1.1" evidence="4"/>
<feature type="compositionally biased region" description="Basic residues" evidence="15">
    <location>
        <begin position="216"/>
        <end position="232"/>
    </location>
</feature>
<evidence type="ECO:0000256" key="14">
    <source>
        <dbReference type="RuleBase" id="RU000405"/>
    </source>
</evidence>
<feature type="region of interest" description="Disordered" evidence="15">
    <location>
        <begin position="700"/>
        <end position="741"/>
    </location>
</feature>
<evidence type="ECO:0000256" key="7">
    <source>
        <dbReference type="ARBA" id="ARBA00022741"/>
    </source>
</evidence>
<dbReference type="InterPro" id="IPR018297">
    <property type="entry name" value="A/G_cyclase_CS"/>
</dbReference>
<evidence type="ECO:0000256" key="10">
    <source>
        <dbReference type="ARBA" id="ARBA00022989"/>
    </source>
</evidence>
<keyword evidence="13 14" id="KW-0456">Lyase</keyword>
<evidence type="ECO:0000256" key="8">
    <source>
        <dbReference type="ARBA" id="ARBA00022840"/>
    </source>
</evidence>
<keyword evidence="8" id="KW-0067">ATP-binding</keyword>
<dbReference type="CDD" id="cd07302">
    <property type="entry name" value="CHD"/>
    <property type="match status" value="2"/>
</dbReference>
<comment type="subcellular location">
    <subcellularLocation>
        <location evidence="3">Membrane</location>
        <topology evidence="3">Multi-pass membrane protein</topology>
    </subcellularLocation>
</comment>
<feature type="compositionally biased region" description="Low complexity" evidence="15">
    <location>
        <begin position="726"/>
        <end position="741"/>
    </location>
</feature>
<feature type="transmembrane region" description="Helical" evidence="16">
    <location>
        <begin position="50"/>
        <end position="73"/>
    </location>
</feature>
<feature type="transmembrane region" description="Helical" evidence="16">
    <location>
        <begin position="100"/>
        <end position="119"/>
    </location>
</feature>
<dbReference type="SMART" id="SM00044">
    <property type="entry name" value="CYCc"/>
    <property type="match status" value="2"/>
</dbReference>
<dbReference type="Proteomes" id="UP000825002">
    <property type="component" value="Unassembled WGS sequence"/>
</dbReference>
<dbReference type="Pfam" id="PF00211">
    <property type="entry name" value="Guanylate_cyc"/>
    <property type="match status" value="3"/>
</dbReference>
<gene>
    <name evidence="18" type="primary">ADCY3</name>
    <name evidence="18" type="ORF">GZH46_00728</name>
</gene>
<dbReference type="Pfam" id="PF16214">
    <property type="entry name" value="AC_N"/>
    <property type="match status" value="1"/>
</dbReference>
<comment type="caution">
    <text evidence="18">The sequence shown here is derived from an EMBL/GenBank/DDBJ whole genome shotgun (WGS) entry which is preliminary data.</text>
</comment>
<sequence>ATTSTAPTTALTTTTLPTITIIAKLTAKKFDDVDSRRLYRDYYAQVKRNVFPTAVIIVMLMSSLLLALTVVHLDDQQLSQSTSSTTTATSSVSLSVRRHWPLAAQILIFITTSMVLLLIKVSARRESRLSSSAFKSSSSSSSSNCTQPAATVAAIECGDGNDTANELSSFVTSSLHNTAVCQHCEPSSDTTLANTVAATSAGAGAGAGESGDPSGVKRRGCRRSGKGKTKAKAKMKVKVNNNTTTTTTAAATATTTTPTYRGSAGGRDHRLWCIVPFVIYVCQYAQIVSAIDAGPWPTNMIVTFCVSLLYTYTIYVIFPLRLTTCTCLALCLSVPQLVSSMLLSSYSNNNISNQSIDSNVNDATTTPSIGLDNEDEADNGDSESSTLSMMDPFSSSLNTTITTTASKQPQQPLIEPTTGIWAYIVLLIGINCIGILSFIFHERQQRAAFLETRQSLETKLVLEQESQEQERLLLSILPKHLASEIRQDLGAVVTGQFKKIYMSRHENVSILFADIVGFTAISSTCPAPELVRTLNELFARFDKLAEKYHQLRIKILGDCYYAISGAPQERPDHAVLCVHMGLSMVDAIKSVREQTRSTVDMRVGVHTGGVLAGVLGQRQWQFDVYSKDVELANKMESSGLPGRVHISDATLRFLNGEFEITDGDGASREEALRLAGIKTYLIVRVLKPYPEGTLDALRPRTSHGSNQSSCGNHQMGTAHCHHHANSDSNNNNNNKYGSNNTTTTIVLDRQTSSSVPNEITHNNSHNNNDSTTDTCIISPDGAIRDPEEYKRRLHEELLRRQNRGVDHEIKALRLKFRNREYESQFRSTTDTASYISFVGMPLVLLCSFCAYALIFPIQLEPTFAFIAVGVALFIINRQFELTNRRLFLWRKEVEQRKEKVADMRQKNEALVYNILPPNVAKIFLGKRIINDEELYNKSYDAVGVLFAAMPNFSDFYTEESVNNQGLECLRVLNEVISDYDALLDQPRFRNIIKIKTMGSTYMAASGLYEEDAADEAAAAAAAAASTKQVEVSDAHTVINKVVIGSADGQSGVAIERAASSQAANDNSNNMLSPTDGNTIVGGATEPTNQTDIEAIKRKWAHLAQLTEFALALKETLNNFNKESFNKFVLRMGINQGPITAGVIGVKKPHFDMWGNTVNVASRMESTGRAGSIQVVEETARILEHFSFKFDQRGLVSVKGKGKLMTFYLTDANYTVGNYTSTSSP</sequence>
<keyword evidence="7" id="KW-0547">Nucleotide-binding</keyword>
<dbReference type="InterPro" id="IPR001054">
    <property type="entry name" value="A/G_cyclase"/>
</dbReference>
<dbReference type="InterPro" id="IPR029787">
    <property type="entry name" value="Nucleotide_cyclase"/>
</dbReference>
<evidence type="ECO:0000256" key="13">
    <source>
        <dbReference type="ARBA" id="ARBA00023239"/>
    </source>
</evidence>
<feature type="non-terminal residue" evidence="18">
    <location>
        <position position="1"/>
    </location>
</feature>
<feature type="transmembrane region" description="Helical" evidence="16">
    <location>
        <begin position="297"/>
        <end position="318"/>
    </location>
</feature>
<dbReference type="Gene3D" id="3.30.70.1230">
    <property type="entry name" value="Nucleotide cyclase"/>
    <property type="match status" value="3"/>
</dbReference>
<proteinExistence type="inferred from homology"/>
<feature type="domain" description="Guanylate cyclase" evidence="17">
    <location>
        <begin position="509"/>
        <end position="636"/>
    </location>
</feature>
<accession>A0ABQ7SBU7</accession>
<keyword evidence="12 16" id="KW-0472">Membrane</keyword>
<evidence type="ECO:0000256" key="4">
    <source>
        <dbReference type="ARBA" id="ARBA00012201"/>
    </source>
</evidence>
<comment type="similarity">
    <text evidence="14">Belongs to the adenylyl cyclase class-4/guanylyl cyclase family.</text>
</comment>
<evidence type="ECO:0000256" key="3">
    <source>
        <dbReference type="ARBA" id="ARBA00004141"/>
    </source>
</evidence>
<feature type="region of interest" description="Disordered" evidence="15">
    <location>
        <begin position="357"/>
        <end position="388"/>
    </location>
</feature>
<evidence type="ECO:0000259" key="17">
    <source>
        <dbReference type="PROSITE" id="PS50125"/>
    </source>
</evidence>
<evidence type="ECO:0000256" key="2">
    <source>
        <dbReference type="ARBA" id="ARBA00001946"/>
    </source>
</evidence>
<keyword evidence="6" id="KW-0479">Metal-binding</keyword>
<feature type="region of interest" description="Disordered" evidence="15">
    <location>
        <begin position="1057"/>
        <end position="1085"/>
    </location>
</feature>
<evidence type="ECO:0000313" key="18">
    <source>
        <dbReference type="EMBL" id="KAG9510720.1"/>
    </source>
</evidence>
<dbReference type="PROSITE" id="PS50125">
    <property type="entry name" value="GUANYLATE_CYCLASE_2"/>
    <property type="match status" value="2"/>
</dbReference>
<feature type="transmembrane region" description="Helical" evidence="16">
    <location>
        <begin position="420"/>
        <end position="440"/>
    </location>
</feature>
<dbReference type="PROSITE" id="PS00452">
    <property type="entry name" value="GUANYLATE_CYCLASE_1"/>
    <property type="match status" value="1"/>
</dbReference>
<evidence type="ECO:0000256" key="15">
    <source>
        <dbReference type="SAM" id="MobiDB-lite"/>
    </source>
</evidence>
<keyword evidence="5 16" id="KW-0812">Transmembrane</keyword>
<reference evidence="18 19" key="1">
    <citation type="submission" date="2020-10" db="EMBL/GenBank/DDBJ databases">
        <authorList>
            <person name="Klimov P.B."/>
            <person name="Dyachkov S.M."/>
            <person name="Chetverikov P.E."/>
        </authorList>
    </citation>
    <scope>NUCLEOTIDE SEQUENCE [LARGE SCALE GENOMIC DNA]</scope>
    <source>
        <strain evidence="18">BMOC 18-1129-001#AD2665</strain>
        <tissue evidence="18">Entire mites</tissue>
    </source>
</reference>
<dbReference type="SUPFAM" id="SSF55073">
    <property type="entry name" value="Nucleotide cyclase"/>
    <property type="match status" value="3"/>
</dbReference>
<evidence type="ECO:0000256" key="11">
    <source>
        <dbReference type="ARBA" id="ARBA00022998"/>
    </source>
</evidence>
<comment type="catalytic activity">
    <reaction evidence="1">
        <text>ATP = 3',5'-cyclic AMP + diphosphate</text>
        <dbReference type="Rhea" id="RHEA:15389"/>
        <dbReference type="ChEBI" id="CHEBI:30616"/>
        <dbReference type="ChEBI" id="CHEBI:33019"/>
        <dbReference type="ChEBI" id="CHEBI:58165"/>
        <dbReference type="EC" id="4.6.1.1"/>
    </reaction>
</comment>
<keyword evidence="9" id="KW-0460">Magnesium</keyword>
<evidence type="ECO:0000256" key="1">
    <source>
        <dbReference type="ARBA" id="ARBA00001593"/>
    </source>
</evidence>
<evidence type="ECO:0000256" key="5">
    <source>
        <dbReference type="ARBA" id="ARBA00022692"/>
    </source>
</evidence>
<dbReference type="PANTHER" id="PTHR45627:SF30">
    <property type="entry name" value="ADENYLATE CYCLASE TYPE 3"/>
    <property type="match status" value="1"/>
</dbReference>
<evidence type="ECO:0000256" key="16">
    <source>
        <dbReference type="SAM" id="Phobius"/>
    </source>
</evidence>
<feature type="transmembrane region" description="Helical" evidence="16">
    <location>
        <begin position="834"/>
        <end position="855"/>
    </location>
</feature>
<comment type="cofactor">
    <cofactor evidence="2">
        <name>Mg(2+)</name>
        <dbReference type="ChEBI" id="CHEBI:18420"/>
    </cofactor>
</comment>
<feature type="domain" description="Guanylate cyclase" evidence="17">
    <location>
        <begin position="943"/>
        <end position="1164"/>
    </location>
</feature>
<keyword evidence="11" id="KW-0115">cAMP biosynthesis</keyword>
<feature type="region of interest" description="Disordered" evidence="15">
    <location>
        <begin position="202"/>
        <end position="232"/>
    </location>
</feature>
<evidence type="ECO:0000256" key="12">
    <source>
        <dbReference type="ARBA" id="ARBA00023136"/>
    </source>
</evidence>
<feature type="compositionally biased region" description="Polar residues" evidence="15">
    <location>
        <begin position="702"/>
        <end position="715"/>
    </location>
</feature>
<evidence type="ECO:0000256" key="6">
    <source>
        <dbReference type="ARBA" id="ARBA00022723"/>
    </source>
</evidence>
<organism evidence="18 19">
    <name type="scientific">Fragariocoptes setiger</name>
    <dbReference type="NCBI Taxonomy" id="1670756"/>
    <lineage>
        <taxon>Eukaryota</taxon>
        <taxon>Metazoa</taxon>
        <taxon>Ecdysozoa</taxon>
        <taxon>Arthropoda</taxon>
        <taxon>Chelicerata</taxon>
        <taxon>Arachnida</taxon>
        <taxon>Acari</taxon>
        <taxon>Acariformes</taxon>
        <taxon>Trombidiformes</taxon>
        <taxon>Prostigmata</taxon>
        <taxon>Eupodina</taxon>
        <taxon>Eriophyoidea</taxon>
        <taxon>Phytoptidae</taxon>
        <taxon>Fragariocoptes</taxon>
    </lineage>
</organism>
<feature type="transmembrane region" description="Helical" evidence="16">
    <location>
        <begin position="271"/>
        <end position="291"/>
    </location>
</feature>
<dbReference type="PANTHER" id="PTHR45627">
    <property type="entry name" value="ADENYLATE CYCLASE TYPE 1"/>
    <property type="match status" value="1"/>
</dbReference>
<dbReference type="EMBL" id="JAIFTH010000088">
    <property type="protein sequence ID" value="KAG9510720.1"/>
    <property type="molecule type" value="Genomic_DNA"/>
</dbReference>
<feature type="compositionally biased region" description="Acidic residues" evidence="15">
    <location>
        <begin position="372"/>
        <end position="381"/>
    </location>
</feature>
<evidence type="ECO:0000313" key="19">
    <source>
        <dbReference type="Proteomes" id="UP000825002"/>
    </source>
</evidence>
<protein>
    <recommendedName>
        <fullName evidence="4">adenylate cyclase</fullName>
        <ecNumber evidence="4">4.6.1.1</ecNumber>
    </recommendedName>
</protein>
<keyword evidence="19" id="KW-1185">Reference proteome</keyword>
<evidence type="ECO:0000256" key="9">
    <source>
        <dbReference type="ARBA" id="ARBA00022842"/>
    </source>
</evidence>
<feature type="compositionally biased region" description="Low complexity" evidence="15">
    <location>
        <begin position="1057"/>
        <end position="1069"/>
    </location>
</feature>
<dbReference type="InterPro" id="IPR032628">
    <property type="entry name" value="AC_N"/>
</dbReference>
<keyword evidence="10 16" id="KW-1133">Transmembrane helix</keyword>